<feature type="region of interest" description="Disordered" evidence="5">
    <location>
        <begin position="427"/>
        <end position="769"/>
    </location>
</feature>
<organism evidence="7 8">
    <name type="scientific">Pyrenophora tritici-repentis</name>
    <dbReference type="NCBI Taxonomy" id="45151"/>
    <lineage>
        <taxon>Eukaryota</taxon>
        <taxon>Fungi</taxon>
        <taxon>Dikarya</taxon>
        <taxon>Ascomycota</taxon>
        <taxon>Pezizomycotina</taxon>
        <taxon>Dothideomycetes</taxon>
        <taxon>Pleosporomycetidae</taxon>
        <taxon>Pleosporales</taxon>
        <taxon>Pleosporineae</taxon>
        <taxon>Pleosporaceae</taxon>
        <taxon>Pyrenophora</taxon>
    </lineage>
</organism>
<dbReference type="GO" id="GO:0008270">
    <property type="term" value="F:zinc ion binding"/>
    <property type="evidence" value="ECO:0007669"/>
    <property type="project" value="UniProtKB-KW"/>
</dbReference>
<evidence type="ECO:0000313" key="7">
    <source>
        <dbReference type="EMBL" id="KAI1517074.1"/>
    </source>
</evidence>
<sequence>MSEADDAPEMAQPAPNPDAQTTVNDFLDYTEFFPSDLSRSLTLIRDLDFSYKEHVQKVHELTALYGKLPTLPEHERPDPVALRKQIAQHLRNAGNKREFSYTEASRLYEVAWRHSQRSTVIKRKLQAQPQPPSRDPTPPPVSPNAHRALNRNYERPPHLRLNFGTSASRPRDRHRKTNASHSRARGRVYESDSSGDSDAASAIHVASPRKRKDRDRHSRPAGGRSRAAGVLGTNVHSSIAGISTSNALAQLAPPPADARPGSKWAPWKKLTEYEMAVLRKQMKKNAVWTPSQTMMIRELEKKHRTEADYEREKARCEATGEPFLDEEPETLQQIMTASGLGQLAPHGPQAANPPPPPPPPPPAPSESIEEDTKEESGTFSIRVKPIAAKEGRKLDRTSQRQKAMQDAQELIGASEKIKEAAKGLQGLSFNSTVASPPSQKKRPTARPSQKRKRDTSPPPNLDGAADGMREASVATQDSATRPPEPKRARPNPIALALNAVSSPIPTPTSAVSTPRDPPASAALSPVVNTPVPLPETAKPATNETTVQVPLAPAGPSTPKASKATPKEPSPERSPELSPELTPITTSPELPENSPVVPEAPPSPVSAPVSAPVVTTAAATRPRRESIVPKAPSPPVAPMQPAKSSKTPTPIPEPAPETPAQPQPHLHATRSHLPRSHLPTPKAQSEEPKPNEQGRSIRETRRHSVFSQPISALTVPPQPAPTRSSSRRKPPPKGEVTAAEDGQKTVTNVKRAQGSKNKKKKRAEEVEEVADDIDPNEPKYCICDDVSYGPMISCDNHCDKEWFHLPCMNMTEEDIPSRRAKWYCPDCRAALGTDAYGNPLKTVGDVFKVAGTVNTWYMREVCHQIRDLVEYEIINLLPHHVHHELKSPWRKKYMRNDQLHDILQQYHQRYVLSHMRYTEGYLTSIFVENMVSEVLRVEVLSDMEGTRLRYKHQLSAYLDQWNSFKGDMHLPSGPFAVVATAAAVGSLPALKYYVDALYPAKSACRMESTTYMQPHEEEAIRYVNMDPVSSAVAMGSVECLEYMLSRLLEMVDTDYDEHYCSRFFLLKRLDTAVCIAVKFEHSGCYGLNMIRFVCHETHYKGWHNSKKVLVNICKFNQIQLVQQLVANQIWRPQDVQACFETAIHYPCWELMELLLDYGAAVTLGVLLKCELDVLAYYNDSREKFRSMRVQSMYTACVRMWRILDNLATPLSCVPSILVNNNSTSCKRYNSFYRSWLPDRQIITRNPAEALTSRTTPQSEPDVTVVLETVLSSPHGENLENQTPSQEEDIEKWIDDNFPSRRPDQRVLSITSLSSTSSCDMYTSTDISDDEGHEKELPSAQHPMSTFKIIDLIMRKIEVSLRQAAYNQCAGSSSSSAHSRAGAASTSGQSSRKTSVSTGSKRNFRQQGTPPPEDEDEDGPNKRRRGSGVTIDGSETGARFACPYYKHDPDRYRSRRTCPGPGWATVHRMKEHLYRSHSQPIVCPICYATFESDKEQLIHVRSRECEVSPPQNIEGIDRETMRTLRKRATGSRLEEDKWREVYLVLFPDVPVADIPSPFYDCDSPSEASRRFRRDLLRRVQEELLIEAGNVPNSVEQELLQRVAGIIRRCEHELLNQAQPPSIQSLNTERRASGSSTSSSHQATSALVPTLLAQGSSFPVPQPPSDILNVPVIDHPTEYTSQPLESINGFGHAAWNNQVWADFSTGINWEEVFPLGSGMQYRSSDETGPLFSPPVWK</sequence>
<evidence type="ECO:0000256" key="2">
    <source>
        <dbReference type="ARBA" id="ARBA00022771"/>
    </source>
</evidence>
<dbReference type="EMBL" id="NRDI02000004">
    <property type="protein sequence ID" value="KAI1517074.1"/>
    <property type="molecule type" value="Genomic_DNA"/>
</dbReference>
<dbReference type="Gene3D" id="3.30.40.10">
    <property type="entry name" value="Zinc/RING finger domain, C3HC4 (zinc finger)"/>
    <property type="match status" value="1"/>
</dbReference>
<dbReference type="CDD" id="cd15505">
    <property type="entry name" value="PHD_ING"/>
    <property type="match status" value="1"/>
</dbReference>
<dbReference type="SUPFAM" id="SSF57903">
    <property type="entry name" value="FYVE/PHD zinc finger"/>
    <property type="match status" value="1"/>
</dbReference>
<feature type="domain" description="PHD-type" evidence="6">
    <location>
        <begin position="777"/>
        <end position="829"/>
    </location>
</feature>
<dbReference type="PANTHER" id="PTHR38166:SF1">
    <property type="entry name" value="C2H2-TYPE DOMAIN-CONTAINING PROTEIN"/>
    <property type="match status" value="1"/>
</dbReference>
<feature type="compositionally biased region" description="Low complexity" evidence="5">
    <location>
        <begin position="1630"/>
        <end position="1641"/>
    </location>
</feature>
<feature type="region of interest" description="Disordered" evidence="5">
    <location>
        <begin position="1"/>
        <end position="22"/>
    </location>
</feature>
<dbReference type="InterPro" id="IPR001965">
    <property type="entry name" value="Znf_PHD"/>
</dbReference>
<evidence type="ECO:0000256" key="4">
    <source>
        <dbReference type="PROSITE-ProRule" id="PRU00146"/>
    </source>
</evidence>
<evidence type="ECO:0000256" key="1">
    <source>
        <dbReference type="ARBA" id="ARBA00022723"/>
    </source>
</evidence>
<evidence type="ECO:0000256" key="5">
    <source>
        <dbReference type="SAM" id="MobiDB-lite"/>
    </source>
</evidence>
<name>A0A922NMI3_9PLEO</name>
<comment type="caution">
    <text evidence="7">The sequence shown here is derived from an EMBL/GenBank/DDBJ whole genome shotgun (WGS) entry which is preliminary data.</text>
</comment>
<feature type="compositionally biased region" description="Polar residues" evidence="5">
    <location>
        <begin position="1387"/>
        <end position="1406"/>
    </location>
</feature>
<dbReference type="InterPro" id="IPR011011">
    <property type="entry name" value="Znf_FYVE_PHD"/>
</dbReference>
<evidence type="ECO:0000259" key="6">
    <source>
        <dbReference type="PROSITE" id="PS50016"/>
    </source>
</evidence>
<feature type="region of interest" description="Disordered" evidence="5">
    <location>
        <begin position="1369"/>
        <end position="1432"/>
    </location>
</feature>
<feature type="region of interest" description="Disordered" evidence="5">
    <location>
        <begin position="118"/>
        <end position="232"/>
    </location>
</feature>
<reference evidence="8" key="1">
    <citation type="journal article" date="2022" name="Microb. Genom.">
        <title>A global pangenome for the wheat fungal pathogen Pyrenophora tritici-repentis and prediction of effector protein structural homology.</title>
        <authorList>
            <person name="Moolhuijzen P.M."/>
            <person name="See P.T."/>
            <person name="Shi G."/>
            <person name="Powell H.R."/>
            <person name="Cockram J."/>
            <person name="Jorgensen L.N."/>
            <person name="Benslimane H."/>
            <person name="Strelkov S.E."/>
            <person name="Turner J."/>
            <person name="Liu Z."/>
            <person name="Moffat C.S."/>
        </authorList>
    </citation>
    <scope>NUCLEOTIDE SEQUENCE [LARGE SCALE GENOMIC DNA]</scope>
</reference>
<dbReference type="Proteomes" id="UP000249757">
    <property type="component" value="Unassembled WGS sequence"/>
</dbReference>
<dbReference type="GO" id="GO:0000785">
    <property type="term" value="C:chromatin"/>
    <property type="evidence" value="ECO:0007669"/>
    <property type="project" value="UniProtKB-ARBA"/>
</dbReference>
<feature type="compositionally biased region" description="Pro residues" evidence="5">
    <location>
        <begin position="648"/>
        <end position="661"/>
    </location>
</feature>
<feature type="compositionally biased region" description="Basic and acidic residues" evidence="5">
    <location>
        <begin position="387"/>
        <end position="398"/>
    </location>
</feature>
<proteinExistence type="predicted"/>
<keyword evidence="3" id="KW-0862">Zinc</keyword>
<dbReference type="PROSITE" id="PS01359">
    <property type="entry name" value="ZF_PHD_1"/>
    <property type="match status" value="1"/>
</dbReference>
<dbReference type="InterPro" id="IPR019786">
    <property type="entry name" value="Zinc_finger_PHD-type_CS"/>
</dbReference>
<dbReference type="Gene3D" id="6.10.140.1740">
    <property type="match status" value="1"/>
</dbReference>
<keyword evidence="2 4" id="KW-0863">Zinc-finger</keyword>
<dbReference type="PROSITE" id="PS50016">
    <property type="entry name" value="ZF_PHD_2"/>
    <property type="match status" value="1"/>
</dbReference>
<protein>
    <submittedName>
        <fullName evidence="7">Chromatin modification protein</fullName>
    </submittedName>
</protein>
<dbReference type="SMART" id="SM01408">
    <property type="entry name" value="ING"/>
    <property type="match status" value="1"/>
</dbReference>
<feature type="region of interest" description="Disordered" evidence="5">
    <location>
        <begin position="1615"/>
        <end position="1641"/>
    </location>
</feature>
<feature type="compositionally biased region" description="Low complexity" evidence="5">
    <location>
        <begin position="1369"/>
        <end position="1386"/>
    </location>
</feature>
<feature type="compositionally biased region" description="Polar residues" evidence="5">
    <location>
        <begin position="1615"/>
        <end position="1624"/>
    </location>
</feature>
<feature type="region of interest" description="Disordered" evidence="5">
    <location>
        <begin position="341"/>
        <end position="410"/>
    </location>
</feature>
<feature type="compositionally biased region" description="Pro residues" evidence="5">
    <location>
        <begin position="129"/>
        <end position="142"/>
    </location>
</feature>
<feature type="compositionally biased region" description="Basic and acidic residues" evidence="5">
    <location>
        <begin position="683"/>
        <end position="698"/>
    </location>
</feature>
<keyword evidence="1" id="KW-0479">Metal-binding</keyword>
<feature type="compositionally biased region" description="Polar residues" evidence="5">
    <location>
        <begin position="427"/>
        <end position="438"/>
    </location>
</feature>
<dbReference type="InterPro" id="IPR013083">
    <property type="entry name" value="Znf_RING/FYVE/PHD"/>
</dbReference>
<dbReference type="InterPro" id="IPR019787">
    <property type="entry name" value="Znf_PHD-finger"/>
</dbReference>
<feature type="compositionally biased region" description="Basic and acidic residues" evidence="5">
    <location>
        <begin position="564"/>
        <end position="574"/>
    </location>
</feature>
<feature type="region of interest" description="Disordered" evidence="5">
    <location>
        <begin position="1317"/>
        <end position="1338"/>
    </location>
</feature>
<dbReference type="PANTHER" id="PTHR38166">
    <property type="entry name" value="C2H2-TYPE DOMAIN-CONTAINING PROTEIN-RELATED"/>
    <property type="match status" value="1"/>
</dbReference>
<feature type="compositionally biased region" description="Basic residues" evidence="5">
    <location>
        <begin position="171"/>
        <end position="186"/>
    </location>
</feature>
<gene>
    <name evidence="7" type="ORF">Ptr86124_004011</name>
</gene>
<evidence type="ECO:0000313" key="8">
    <source>
        <dbReference type="Proteomes" id="UP000249757"/>
    </source>
</evidence>
<dbReference type="SMART" id="SM00249">
    <property type="entry name" value="PHD"/>
    <property type="match status" value="1"/>
</dbReference>
<feature type="compositionally biased region" description="Low complexity" evidence="5">
    <location>
        <begin position="191"/>
        <end position="202"/>
    </location>
</feature>
<evidence type="ECO:0000256" key="3">
    <source>
        <dbReference type="ARBA" id="ARBA00022833"/>
    </source>
</evidence>
<keyword evidence="8" id="KW-1185">Reference proteome</keyword>
<accession>A0A922NMI3</accession>
<feature type="compositionally biased region" description="Basic residues" evidence="5">
    <location>
        <begin position="439"/>
        <end position="453"/>
    </location>
</feature>
<dbReference type="InterPro" id="IPR024610">
    <property type="entry name" value="ING_N_histone-binding"/>
</dbReference>
<feature type="compositionally biased region" description="Low complexity" evidence="5">
    <location>
        <begin position="605"/>
        <end position="619"/>
    </location>
</feature>
<feature type="compositionally biased region" description="Basic residues" evidence="5">
    <location>
        <begin position="207"/>
        <end position="219"/>
    </location>
</feature>
<feature type="compositionally biased region" description="Pro residues" evidence="5">
    <location>
        <begin position="351"/>
        <end position="364"/>
    </location>
</feature>
<feature type="compositionally biased region" description="Polar residues" evidence="5">
    <location>
        <begin position="499"/>
        <end position="512"/>
    </location>
</feature>